<gene>
    <name evidence="1" type="ORF">CC78DRAFT_327852</name>
</gene>
<organism evidence="1 2">
    <name type="scientific">Lojkania enalia</name>
    <dbReference type="NCBI Taxonomy" id="147567"/>
    <lineage>
        <taxon>Eukaryota</taxon>
        <taxon>Fungi</taxon>
        <taxon>Dikarya</taxon>
        <taxon>Ascomycota</taxon>
        <taxon>Pezizomycotina</taxon>
        <taxon>Dothideomycetes</taxon>
        <taxon>Pleosporomycetidae</taxon>
        <taxon>Pleosporales</taxon>
        <taxon>Pleosporales incertae sedis</taxon>
        <taxon>Lojkania</taxon>
    </lineage>
</organism>
<dbReference type="OrthoDB" id="4252443at2759"/>
<comment type="caution">
    <text evidence="1">The sequence shown here is derived from an EMBL/GenBank/DDBJ whole genome shotgun (WGS) entry which is preliminary data.</text>
</comment>
<evidence type="ECO:0000313" key="1">
    <source>
        <dbReference type="EMBL" id="KAF2261958.1"/>
    </source>
</evidence>
<protein>
    <submittedName>
        <fullName evidence="1">Uncharacterized protein</fullName>
    </submittedName>
</protein>
<evidence type="ECO:0000313" key="2">
    <source>
        <dbReference type="Proteomes" id="UP000800093"/>
    </source>
</evidence>
<sequence>MMDIDPRLTSRASQATFNYGTGTLLCTFQYFTNIAEIDLDLSSNRALIFDLDEYFLDRYSGHYTNIAFAVPNHDAPLPMNSYFDAHILPVLESGSWLKLEKMVVRRIGDWKLIDGKRHVTVNEYRWVRRKKKVFRSRAAAISEAVGRSVKKTC</sequence>
<dbReference type="Proteomes" id="UP000800093">
    <property type="component" value="Unassembled WGS sequence"/>
</dbReference>
<keyword evidence="2" id="KW-1185">Reference proteome</keyword>
<dbReference type="EMBL" id="ML986646">
    <property type="protein sequence ID" value="KAF2261958.1"/>
    <property type="molecule type" value="Genomic_DNA"/>
</dbReference>
<proteinExistence type="predicted"/>
<dbReference type="AlphaFoldDB" id="A0A9P4N1W3"/>
<name>A0A9P4N1W3_9PLEO</name>
<accession>A0A9P4N1W3</accession>
<reference evidence="2" key="1">
    <citation type="journal article" date="2020" name="Stud. Mycol.">
        <title>101 Dothideomycetes genomes: A test case for predicting lifestyles and emergence of pathogens.</title>
        <authorList>
            <person name="Haridas S."/>
            <person name="Albert R."/>
            <person name="Binder M."/>
            <person name="Bloem J."/>
            <person name="LaButti K."/>
            <person name="Salamov A."/>
            <person name="Andreopoulos B."/>
            <person name="Baker S."/>
            <person name="Barry K."/>
            <person name="Bills G."/>
            <person name="Bluhm B."/>
            <person name="Cannon C."/>
            <person name="Castanera R."/>
            <person name="Culley D."/>
            <person name="Daum C."/>
            <person name="Ezra D."/>
            <person name="Gonzalez J."/>
            <person name="Henrissat B."/>
            <person name="Kuo A."/>
            <person name="Liang C."/>
            <person name="Lipzen A."/>
            <person name="Lutzoni F."/>
            <person name="Magnuson J."/>
            <person name="Mondo S."/>
            <person name="Nolan M."/>
            <person name="Ohm R."/>
            <person name="Pangilinan J."/>
            <person name="Park H.-J."/>
            <person name="Ramirez L."/>
            <person name="Alfaro M."/>
            <person name="Sun H."/>
            <person name="Tritt A."/>
            <person name="Yoshinaga Y."/>
            <person name="Zwiers L.-H."/>
            <person name="Turgeon B."/>
            <person name="Goodwin S."/>
            <person name="Spatafora J."/>
            <person name="Crous P."/>
            <person name="Grigoriev I."/>
        </authorList>
    </citation>
    <scope>NUCLEOTIDE SEQUENCE [LARGE SCALE GENOMIC DNA]</scope>
    <source>
        <strain evidence="2">CBS 304.66</strain>
    </source>
</reference>